<protein>
    <submittedName>
        <fullName evidence="1">Uncharacterized protein</fullName>
    </submittedName>
</protein>
<name>A0ABQ4PHG5_9GAMM</name>
<reference evidence="1 2" key="1">
    <citation type="submission" date="2021-05" db="EMBL/GenBank/DDBJ databases">
        <title>Molecular characterization for Shewanella algae harboring chromosomal blaOXA-55-like strains isolated from clinical and environment sample.</title>
        <authorList>
            <person name="Ohama Y."/>
            <person name="Aoki K."/>
            <person name="Harada S."/>
            <person name="Moriya K."/>
            <person name="Ishii Y."/>
            <person name="Tateda K."/>
        </authorList>
    </citation>
    <scope>NUCLEOTIDE SEQUENCE [LARGE SCALE GENOMIC DNA]</scope>
    <source>
        <strain evidence="1 2">LMG 23746</strain>
    </source>
</reference>
<evidence type="ECO:0000313" key="1">
    <source>
        <dbReference type="EMBL" id="GIU46858.1"/>
    </source>
</evidence>
<accession>A0ABQ4PHG5</accession>
<dbReference type="Proteomes" id="UP000761574">
    <property type="component" value="Unassembled WGS sequence"/>
</dbReference>
<proteinExistence type="predicted"/>
<gene>
    <name evidence="1" type="ORF">TUM4630_18640</name>
</gene>
<organism evidence="1 2">
    <name type="scientific">Shewanella algidipiscicola</name>
    <dbReference type="NCBI Taxonomy" id="614070"/>
    <lineage>
        <taxon>Bacteria</taxon>
        <taxon>Pseudomonadati</taxon>
        <taxon>Pseudomonadota</taxon>
        <taxon>Gammaproteobacteria</taxon>
        <taxon>Alteromonadales</taxon>
        <taxon>Shewanellaceae</taxon>
        <taxon>Shewanella</taxon>
    </lineage>
</organism>
<keyword evidence="2" id="KW-1185">Reference proteome</keyword>
<comment type="caution">
    <text evidence="1">The sequence shown here is derived from an EMBL/GenBank/DDBJ whole genome shotgun (WGS) entry which is preliminary data.</text>
</comment>
<dbReference type="EMBL" id="BPFB01000018">
    <property type="protein sequence ID" value="GIU46858.1"/>
    <property type="molecule type" value="Genomic_DNA"/>
</dbReference>
<evidence type="ECO:0000313" key="2">
    <source>
        <dbReference type="Proteomes" id="UP000761574"/>
    </source>
</evidence>
<sequence length="78" mass="9054">MDCFSLLYLHASHEYYSICGLPHYTKLALCVGEIIDYEVDHKLTCQWFDMWYTTMCNHSSLGNNGENRMTSDGVLPRN</sequence>